<dbReference type="AlphaFoldDB" id="A0A6E8V0N6"/>
<evidence type="ECO:0000256" key="6">
    <source>
        <dbReference type="ARBA" id="ARBA00025162"/>
    </source>
</evidence>
<evidence type="ECO:0000256" key="4">
    <source>
        <dbReference type="ARBA" id="ARBA00022917"/>
    </source>
</evidence>
<comment type="similarity">
    <text evidence="1">Belongs to the TRAFAC class translation factor GTPase superfamily. Classic translation factor GTPase family. IF-2 subfamily.</text>
</comment>
<accession>A0A6E8V0N6</accession>
<dbReference type="InterPro" id="IPR036925">
    <property type="entry name" value="TIF_IF2_dom3_sf"/>
</dbReference>
<dbReference type="InterPro" id="IPR005225">
    <property type="entry name" value="Small_GTP-bd"/>
</dbReference>
<dbReference type="FunFam" id="3.40.50.10050:FF:000001">
    <property type="entry name" value="Translation initiation factor IF-2"/>
    <property type="match status" value="1"/>
</dbReference>
<dbReference type="SUPFAM" id="SSF50447">
    <property type="entry name" value="Translation proteins"/>
    <property type="match status" value="2"/>
</dbReference>
<dbReference type="FunFam" id="2.40.30.10:FF:000007">
    <property type="entry name" value="Translation initiation factor IF-2"/>
    <property type="match status" value="1"/>
</dbReference>
<dbReference type="SUPFAM" id="SSF52156">
    <property type="entry name" value="Initiation factor IF2/eIF5b, domain 3"/>
    <property type="match status" value="1"/>
</dbReference>
<evidence type="ECO:0000313" key="9">
    <source>
        <dbReference type="EnsemblMetazoa" id="ACON001670-PA"/>
    </source>
</evidence>
<evidence type="ECO:0000256" key="7">
    <source>
        <dbReference type="SAM" id="MobiDB-lite"/>
    </source>
</evidence>
<feature type="compositionally biased region" description="Basic and acidic residues" evidence="7">
    <location>
        <begin position="449"/>
        <end position="464"/>
    </location>
</feature>
<dbReference type="PANTHER" id="PTHR43381:SF20">
    <property type="entry name" value="TRANSLATION INITIATION FACTOR IF-2, MITOCHONDRIAL"/>
    <property type="match status" value="1"/>
</dbReference>
<dbReference type="EnsemblMetazoa" id="ACON001670-RA">
    <property type="protein sequence ID" value="ACON001670-PA"/>
    <property type="gene ID" value="ACON001670"/>
</dbReference>
<dbReference type="Gene3D" id="3.40.50.300">
    <property type="entry name" value="P-loop containing nucleotide triphosphate hydrolases"/>
    <property type="match status" value="1"/>
</dbReference>
<sequence>MLHIRFLARRIVGNELLQSRLCAAAPTTILPQRQLQFSAFLSKRRKTAEEKHAVEFAPKKKNKPQTSGVVDIWRNMTVADLARSCQLELEHIQEVMLYVKGAGSIDATARLEDPKVIKDIAAKCGLKTKIVAAPVDESEEVLKDRDVVPRPPPAPENLKERPPVVTVMGHVDHGKTTLLDSLRGASVAAGEAGGITQHIGAFTVELDNGERVTFLDTPGHAAFSAMRARGANLTDIIVLVVAAEDGVMEQTKEVLRLAKEQSVPIIVAINKIDKPGADVERVKKELSQHGIALEGYGGDTIAVGISALHGTNLDELTEAVSTQATLMGLKGEYVGPVEGVVVESKIDSHRGKLSTAIVSRGTLRKGAILVSGQAWAKVRGLFDHAGQPISAVTPGMPVEILGWRELPLAGDMILEVESERVASSVLRWRANQAMKEKALSDAEAISLKRKEHEEQYREERDKSRRSGFYRRKQQGPRQKEAAPDDGKPRINVIVKGDVHGSVEAILDVLETYDDNERCRLDVIHYAVGDVNESDLELARLFDAIIYAFSVNVGTKATKGVTIRPVDIIYRLVDDLKKEINTKLPLVDVEEEIGEANVLQLFDINEGRRKVTVLGCRCTKGLLKKAHKYKVKRNGELLADELSLESMRHLKNEVDSVKKDVECGLRLNDQTLELKAGDTIVCYQINREPQQTEWDPGF</sequence>
<reference key="1">
    <citation type="journal article" date="2019" name="Genes (Basel)">
        <title>A High-Quality De novo Genome Assembly from a Single Mosquito Using PacBio Sequencing.</title>
        <authorList>
            <person name="Kingan S.B."/>
            <person name="Heaton H."/>
            <person name="Cudini J."/>
            <person name="Lambert C.C."/>
            <person name="Baybayan P."/>
            <person name="Galvin B.D."/>
            <person name="Durbin R."/>
            <person name="Korlach J."/>
            <person name="Lawniczak M.K.N."/>
        </authorList>
    </citation>
    <scope>NUCLEOTIDE SEQUENCE [LARGE SCALE GENOMIC DNA]</scope>
    <source>
        <strain>Mali-NIH</strain>
    </source>
</reference>
<keyword evidence="3" id="KW-0547">Nucleotide-binding</keyword>
<organism evidence="9 10">
    <name type="scientific">Anopheles coluzzii</name>
    <name type="common">African malaria mosquito</name>
    <dbReference type="NCBI Taxonomy" id="1518534"/>
    <lineage>
        <taxon>Eukaryota</taxon>
        <taxon>Metazoa</taxon>
        <taxon>Ecdysozoa</taxon>
        <taxon>Arthropoda</taxon>
        <taxon>Hexapoda</taxon>
        <taxon>Insecta</taxon>
        <taxon>Pterygota</taxon>
        <taxon>Neoptera</taxon>
        <taxon>Endopterygota</taxon>
        <taxon>Diptera</taxon>
        <taxon>Nematocera</taxon>
        <taxon>Culicoidea</taxon>
        <taxon>Culicidae</taxon>
        <taxon>Anophelinae</taxon>
        <taxon>Anopheles</taxon>
    </lineage>
</organism>
<feature type="compositionally biased region" description="Basic and acidic residues" evidence="7">
    <location>
        <begin position="477"/>
        <end position="488"/>
    </location>
</feature>
<dbReference type="FunFam" id="3.40.50.300:FF:000019">
    <property type="entry name" value="Translation initiation factor IF-2"/>
    <property type="match status" value="1"/>
</dbReference>
<dbReference type="Pfam" id="PF11987">
    <property type="entry name" value="IF-2"/>
    <property type="match status" value="1"/>
</dbReference>
<dbReference type="VEuPathDB" id="VectorBase:ACMO_000221"/>
<dbReference type="InterPro" id="IPR000795">
    <property type="entry name" value="T_Tr_GTP-bd_dom"/>
</dbReference>
<feature type="region of interest" description="Disordered" evidence="7">
    <location>
        <begin position="449"/>
        <end position="489"/>
    </location>
</feature>
<name>A0A6E8V0N6_ANOCL</name>
<evidence type="ECO:0000313" key="10">
    <source>
        <dbReference type="Proteomes" id="UP001105220"/>
    </source>
</evidence>
<dbReference type="GO" id="GO:0005525">
    <property type="term" value="F:GTP binding"/>
    <property type="evidence" value="ECO:0007669"/>
    <property type="project" value="UniProtKB-KW"/>
</dbReference>
<keyword evidence="5" id="KW-0342">GTP-binding</keyword>
<dbReference type="InterPro" id="IPR009000">
    <property type="entry name" value="Transl_B-barrel_sf"/>
</dbReference>
<evidence type="ECO:0000259" key="8">
    <source>
        <dbReference type="PROSITE" id="PS51722"/>
    </source>
</evidence>
<feature type="compositionally biased region" description="Basic residues" evidence="7">
    <location>
        <begin position="465"/>
        <end position="474"/>
    </location>
</feature>
<keyword evidence="10" id="KW-1185">Reference proteome</keyword>
<dbReference type="VEuPathDB" id="VectorBase:ACON2_035391"/>
<dbReference type="VEuPathDB" id="VectorBase:ACON001670"/>
<dbReference type="GO" id="GO:0003924">
    <property type="term" value="F:GTPase activity"/>
    <property type="evidence" value="ECO:0007669"/>
    <property type="project" value="InterPro"/>
</dbReference>
<dbReference type="GO" id="GO:0003743">
    <property type="term" value="F:translation initiation factor activity"/>
    <property type="evidence" value="ECO:0007669"/>
    <property type="project" value="UniProtKB-KW"/>
</dbReference>
<evidence type="ECO:0000256" key="1">
    <source>
        <dbReference type="ARBA" id="ARBA00007733"/>
    </source>
</evidence>
<dbReference type="PANTHER" id="PTHR43381">
    <property type="entry name" value="TRANSLATION INITIATION FACTOR IF-2-RELATED"/>
    <property type="match status" value="1"/>
</dbReference>
<dbReference type="InterPro" id="IPR027417">
    <property type="entry name" value="P-loop_NTPase"/>
</dbReference>
<dbReference type="FunFam" id="2.40.30.10:FF:000008">
    <property type="entry name" value="Translation initiation factor IF-2"/>
    <property type="match status" value="1"/>
</dbReference>
<dbReference type="InterPro" id="IPR015760">
    <property type="entry name" value="TIF_IF2"/>
</dbReference>
<protein>
    <submittedName>
        <fullName evidence="9">Tr-type G domain-containing protein</fullName>
    </submittedName>
</protein>
<evidence type="ECO:0000256" key="2">
    <source>
        <dbReference type="ARBA" id="ARBA00022540"/>
    </source>
</evidence>
<dbReference type="PROSITE" id="PS51722">
    <property type="entry name" value="G_TR_2"/>
    <property type="match status" value="1"/>
</dbReference>
<reference evidence="9" key="2">
    <citation type="submission" date="2020-05" db="UniProtKB">
        <authorList>
            <consortium name="EnsemblMetazoa"/>
        </authorList>
    </citation>
    <scope>IDENTIFICATION</scope>
    <source>
        <strain evidence="9">Ngousso</strain>
    </source>
</reference>
<evidence type="ECO:0000256" key="5">
    <source>
        <dbReference type="ARBA" id="ARBA00023134"/>
    </source>
</evidence>
<dbReference type="CDD" id="cd03702">
    <property type="entry name" value="IF2_mtIF2_II"/>
    <property type="match status" value="1"/>
</dbReference>
<dbReference type="Gene3D" id="3.40.50.10050">
    <property type="entry name" value="Translation initiation factor IF- 2, domain 3"/>
    <property type="match status" value="1"/>
</dbReference>
<proteinExistence type="inferred from homology"/>
<dbReference type="Pfam" id="PF22042">
    <property type="entry name" value="EF-G_D2"/>
    <property type="match status" value="1"/>
</dbReference>
<keyword evidence="2" id="KW-0396">Initiation factor</keyword>
<comment type="function">
    <text evidence="6">One of the essential components for the initiation of protein synthesis. Protects formylmethionyl-tRNA from spontaneous hydrolysis and promotes its binding to the 30S ribosomal subunits. Also involved in the hydrolysis of GTP during the formation of the 70S ribosomal complex.</text>
</comment>
<dbReference type="SUPFAM" id="SSF52540">
    <property type="entry name" value="P-loop containing nucleoside triphosphate hydrolases"/>
    <property type="match status" value="1"/>
</dbReference>
<feature type="domain" description="Tr-type G" evidence="8">
    <location>
        <begin position="160"/>
        <end position="330"/>
    </location>
</feature>
<evidence type="ECO:0000256" key="3">
    <source>
        <dbReference type="ARBA" id="ARBA00022741"/>
    </source>
</evidence>
<dbReference type="InterPro" id="IPR023115">
    <property type="entry name" value="TIF_IF2_dom3"/>
</dbReference>
<dbReference type="InterPro" id="IPR044145">
    <property type="entry name" value="IF2_II"/>
</dbReference>
<dbReference type="CDD" id="cd01887">
    <property type="entry name" value="IF2_eIF5B"/>
    <property type="match status" value="1"/>
</dbReference>
<keyword evidence="4" id="KW-0648">Protein biosynthesis</keyword>
<dbReference type="NCBIfam" id="TIGR00231">
    <property type="entry name" value="small_GTP"/>
    <property type="match status" value="1"/>
</dbReference>
<dbReference type="Proteomes" id="UP001105220">
    <property type="component" value="Unplaced"/>
</dbReference>
<dbReference type="InterPro" id="IPR053905">
    <property type="entry name" value="EF-G-like_DII"/>
</dbReference>
<dbReference type="Pfam" id="PF00009">
    <property type="entry name" value="GTP_EFTU"/>
    <property type="match status" value="1"/>
</dbReference>
<dbReference type="Gene3D" id="2.40.30.10">
    <property type="entry name" value="Translation factors"/>
    <property type="match status" value="2"/>
</dbReference>
<dbReference type="GO" id="GO:0005737">
    <property type="term" value="C:cytoplasm"/>
    <property type="evidence" value="ECO:0007669"/>
    <property type="project" value="TreeGrafter"/>
</dbReference>